<feature type="domain" description="DinB-like" evidence="1">
    <location>
        <begin position="27"/>
        <end position="160"/>
    </location>
</feature>
<evidence type="ECO:0000313" key="2">
    <source>
        <dbReference type="EMBL" id="QOY26174.1"/>
    </source>
</evidence>
<evidence type="ECO:0000313" key="3">
    <source>
        <dbReference type="Proteomes" id="UP000587477"/>
    </source>
</evidence>
<proteinExistence type="predicted"/>
<protein>
    <recommendedName>
        <fullName evidence="1">DinB-like domain-containing protein</fullName>
    </recommendedName>
</protein>
<organism evidence="2 3">
    <name type="scientific">Bacillus velezensis</name>
    <dbReference type="NCBI Taxonomy" id="492670"/>
    <lineage>
        <taxon>Bacteria</taxon>
        <taxon>Bacillati</taxon>
        <taxon>Bacillota</taxon>
        <taxon>Bacilli</taxon>
        <taxon>Bacillales</taxon>
        <taxon>Bacillaceae</taxon>
        <taxon>Bacillus</taxon>
        <taxon>Bacillus amyloliquefaciens group</taxon>
    </lineage>
</organism>
<dbReference type="SUPFAM" id="SSF109854">
    <property type="entry name" value="DinB/YfiT-like putative metalloenzymes"/>
    <property type="match status" value="1"/>
</dbReference>
<dbReference type="RefSeq" id="WP_241688005.1">
    <property type="nucleotide sequence ID" value="NZ_CP063687.1"/>
</dbReference>
<evidence type="ECO:0000259" key="1">
    <source>
        <dbReference type="Pfam" id="PF12867"/>
    </source>
</evidence>
<name>A0A7W4LU64_BACVE</name>
<sequence>MILDLKGETHMDHLVGMLYSAVNENDSRLISIVSDMSQQEIDYKGPNQTYNSTAQLIRHLAYVDLNWIFRIKGEPIPKQLEEKYGPMLDQNNKIPFISGVSLKQILTDYEEVFSMFKSVCYQLTDEQLNHTVDYESEKQATIQWGIWHMADHNRYHQAHIHQLRKWYEEKQKLGS</sequence>
<dbReference type="Pfam" id="PF12867">
    <property type="entry name" value="DinB_2"/>
    <property type="match status" value="1"/>
</dbReference>
<gene>
    <name evidence="2" type="ORF">BACVE_001130</name>
</gene>
<dbReference type="Proteomes" id="UP000587477">
    <property type="component" value="Chromosome"/>
</dbReference>
<dbReference type="AlphaFoldDB" id="A0A7W4LU64"/>
<dbReference type="InterPro" id="IPR034660">
    <property type="entry name" value="DinB/YfiT-like"/>
</dbReference>
<dbReference type="InterPro" id="IPR024775">
    <property type="entry name" value="DinB-like"/>
</dbReference>
<dbReference type="EMBL" id="CP063687">
    <property type="protein sequence ID" value="QOY26174.1"/>
    <property type="molecule type" value="Genomic_DNA"/>
</dbReference>
<dbReference type="Gene3D" id="1.20.120.450">
    <property type="entry name" value="dinb family like domain"/>
    <property type="match status" value="1"/>
</dbReference>
<accession>A0A7W4LU64</accession>
<reference evidence="3" key="1">
    <citation type="submission" date="2020-10" db="EMBL/GenBank/DDBJ databases">
        <title>Complete genome sequence of Bacillus velezensis NST6.</title>
        <authorList>
            <person name="Choi J."/>
        </authorList>
    </citation>
    <scope>NUCLEOTIDE SEQUENCE [LARGE SCALE GENOMIC DNA]</scope>
    <source>
        <strain evidence="3">NST6</strain>
    </source>
</reference>